<dbReference type="GO" id="GO:0006260">
    <property type="term" value="P:DNA replication"/>
    <property type="evidence" value="ECO:0007669"/>
    <property type="project" value="UniProtKB-KW"/>
</dbReference>
<dbReference type="GO" id="GO:0035539">
    <property type="term" value="F:8-oxo-7,8-dihydrodeoxyguanosine triphosphate pyrophosphatase activity"/>
    <property type="evidence" value="ECO:0007669"/>
    <property type="project" value="UniProtKB-EC"/>
</dbReference>
<keyword evidence="3" id="KW-0515">Mutator protein</keyword>
<sequence length="110" mass="12811">MSYRWEFPGGKVEETETDEEALEREFLEEFGARIQVVRYLGETMFAHRGRMRILAAWEIRMQPKDVAMLNEHSEAAWLPFESITKMDLADSDRSLLPLVQAAFSALQQKM</sequence>
<evidence type="ECO:0000256" key="14">
    <source>
        <dbReference type="ARBA" id="ARBA00041592"/>
    </source>
</evidence>
<dbReference type="AlphaFoldDB" id="A0A3P3XFS8"/>
<gene>
    <name evidence="19" type="ORF">SPIROBIBN47_110014</name>
</gene>
<evidence type="ECO:0000256" key="7">
    <source>
        <dbReference type="ARBA" id="ARBA00022801"/>
    </source>
</evidence>
<evidence type="ECO:0000256" key="9">
    <source>
        <dbReference type="ARBA" id="ARBA00023204"/>
    </source>
</evidence>
<evidence type="ECO:0000256" key="5">
    <source>
        <dbReference type="ARBA" id="ARBA00022723"/>
    </source>
</evidence>
<dbReference type="PRINTS" id="PR00502">
    <property type="entry name" value="NUDIXFAMILY"/>
</dbReference>
<dbReference type="PANTHER" id="PTHR47707">
    <property type="entry name" value="8-OXO-DGTP DIPHOSPHATASE"/>
    <property type="match status" value="1"/>
</dbReference>
<dbReference type="PANTHER" id="PTHR47707:SF1">
    <property type="entry name" value="NUDIX HYDROLASE FAMILY PROTEIN"/>
    <property type="match status" value="1"/>
</dbReference>
<evidence type="ECO:0000256" key="13">
    <source>
        <dbReference type="ARBA" id="ARBA00040794"/>
    </source>
</evidence>
<dbReference type="SUPFAM" id="SSF55811">
    <property type="entry name" value="Nudix"/>
    <property type="match status" value="1"/>
</dbReference>
<evidence type="ECO:0000256" key="11">
    <source>
        <dbReference type="ARBA" id="ARBA00036904"/>
    </source>
</evidence>
<evidence type="ECO:0000256" key="6">
    <source>
        <dbReference type="ARBA" id="ARBA00022763"/>
    </source>
</evidence>
<dbReference type="EC" id="3.6.1.55" evidence="12"/>
<name>A0A3P3XFS8_9SPIR</name>
<keyword evidence="8" id="KW-0460">Magnesium</keyword>
<proteinExistence type="inferred from homology"/>
<keyword evidence="5" id="KW-0479">Metal-binding</keyword>
<protein>
    <recommendedName>
        <fullName evidence="13">8-oxo-dGTP diphosphatase</fullName>
        <ecNumber evidence="12">3.6.1.55</ecNumber>
    </recommendedName>
    <alternativeName>
        <fullName evidence="16">7,8-dihydro-8-oxoguanine-triphosphatase</fullName>
    </alternativeName>
    <alternativeName>
        <fullName evidence="15">Mutator protein MutT</fullName>
    </alternativeName>
    <alternativeName>
        <fullName evidence="14">dGTP pyrophosphohydrolase</fullName>
    </alternativeName>
</protein>
<dbReference type="GO" id="GO:0008413">
    <property type="term" value="F:8-oxo-7,8-dihydroguanosine triphosphate pyrophosphatase activity"/>
    <property type="evidence" value="ECO:0007669"/>
    <property type="project" value="TreeGrafter"/>
</dbReference>
<evidence type="ECO:0000256" key="10">
    <source>
        <dbReference type="ARBA" id="ARBA00035861"/>
    </source>
</evidence>
<dbReference type="InterPro" id="IPR015797">
    <property type="entry name" value="NUDIX_hydrolase-like_dom_sf"/>
</dbReference>
<dbReference type="GO" id="GO:0044716">
    <property type="term" value="F:8-oxo-GDP phosphatase activity"/>
    <property type="evidence" value="ECO:0007669"/>
    <property type="project" value="TreeGrafter"/>
</dbReference>
<evidence type="ECO:0000256" key="1">
    <source>
        <dbReference type="ARBA" id="ARBA00001946"/>
    </source>
</evidence>
<dbReference type="PROSITE" id="PS51462">
    <property type="entry name" value="NUDIX"/>
    <property type="match status" value="1"/>
</dbReference>
<dbReference type="InterPro" id="IPR020476">
    <property type="entry name" value="Nudix_hydrolase"/>
</dbReference>
<organism evidence="19">
    <name type="scientific">uncultured spirochete</name>
    <dbReference type="NCBI Taxonomy" id="156406"/>
    <lineage>
        <taxon>Bacteria</taxon>
        <taxon>Pseudomonadati</taxon>
        <taxon>Spirochaetota</taxon>
        <taxon>Spirochaetia</taxon>
        <taxon>Spirochaetales</taxon>
        <taxon>environmental samples</taxon>
    </lineage>
</organism>
<dbReference type="InterPro" id="IPR047127">
    <property type="entry name" value="MutT-like"/>
</dbReference>
<dbReference type="EMBL" id="FWDM01000003">
    <property type="protein sequence ID" value="SLM10040.1"/>
    <property type="molecule type" value="Genomic_DNA"/>
</dbReference>
<dbReference type="GO" id="GO:0006281">
    <property type="term" value="P:DNA repair"/>
    <property type="evidence" value="ECO:0007669"/>
    <property type="project" value="UniProtKB-KW"/>
</dbReference>
<keyword evidence="9" id="KW-0234">DNA repair</keyword>
<feature type="domain" description="Nudix hydrolase" evidence="18">
    <location>
        <begin position="1"/>
        <end position="101"/>
    </location>
</feature>
<evidence type="ECO:0000256" key="15">
    <source>
        <dbReference type="ARBA" id="ARBA00041979"/>
    </source>
</evidence>
<dbReference type="InterPro" id="IPR020084">
    <property type="entry name" value="NUDIX_hydrolase_CS"/>
</dbReference>
<evidence type="ECO:0000256" key="3">
    <source>
        <dbReference type="ARBA" id="ARBA00022457"/>
    </source>
</evidence>
<evidence type="ECO:0000256" key="16">
    <source>
        <dbReference type="ARBA" id="ARBA00042798"/>
    </source>
</evidence>
<dbReference type="GO" id="GO:0046872">
    <property type="term" value="F:metal ion binding"/>
    <property type="evidence" value="ECO:0007669"/>
    <property type="project" value="UniProtKB-KW"/>
</dbReference>
<evidence type="ECO:0000256" key="4">
    <source>
        <dbReference type="ARBA" id="ARBA00022705"/>
    </source>
</evidence>
<comment type="cofactor">
    <cofactor evidence="1">
        <name>Mg(2+)</name>
        <dbReference type="ChEBI" id="CHEBI:18420"/>
    </cofactor>
</comment>
<dbReference type="GO" id="GO:0044715">
    <property type="term" value="F:8-oxo-dGDP phosphatase activity"/>
    <property type="evidence" value="ECO:0007669"/>
    <property type="project" value="TreeGrafter"/>
</dbReference>
<dbReference type="Gene3D" id="3.90.79.10">
    <property type="entry name" value="Nucleoside Triphosphate Pyrophosphohydrolase"/>
    <property type="match status" value="1"/>
</dbReference>
<keyword evidence="7 17" id="KW-0378">Hydrolase</keyword>
<evidence type="ECO:0000256" key="8">
    <source>
        <dbReference type="ARBA" id="ARBA00022842"/>
    </source>
</evidence>
<reference evidence="19" key="1">
    <citation type="submission" date="2017-02" db="EMBL/GenBank/DDBJ databases">
        <authorList>
            <person name="Regsiter A."/>
            <person name="William W."/>
        </authorList>
    </citation>
    <scope>NUCLEOTIDE SEQUENCE</scope>
    <source>
        <strain evidence="19">Bib</strain>
    </source>
</reference>
<dbReference type="PROSITE" id="PS00893">
    <property type="entry name" value="NUDIX_BOX"/>
    <property type="match status" value="1"/>
</dbReference>
<keyword evidence="4" id="KW-0235">DNA replication</keyword>
<accession>A0A3P3XFS8</accession>
<evidence type="ECO:0000256" key="17">
    <source>
        <dbReference type="RuleBase" id="RU003476"/>
    </source>
</evidence>
<evidence type="ECO:0000256" key="12">
    <source>
        <dbReference type="ARBA" id="ARBA00038905"/>
    </source>
</evidence>
<dbReference type="InterPro" id="IPR000086">
    <property type="entry name" value="NUDIX_hydrolase_dom"/>
</dbReference>
<comment type="similarity">
    <text evidence="2 17">Belongs to the Nudix hydrolase family.</text>
</comment>
<evidence type="ECO:0000259" key="18">
    <source>
        <dbReference type="PROSITE" id="PS51462"/>
    </source>
</evidence>
<dbReference type="Pfam" id="PF00293">
    <property type="entry name" value="NUDIX"/>
    <property type="match status" value="1"/>
</dbReference>
<keyword evidence="6" id="KW-0227">DNA damage</keyword>
<evidence type="ECO:0000313" key="19">
    <source>
        <dbReference type="EMBL" id="SLM10040.1"/>
    </source>
</evidence>
<evidence type="ECO:0000256" key="2">
    <source>
        <dbReference type="ARBA" id="ARBA00005582"/>
    </source>
</evidence>
<comment type="catalytic activity">
    <reaction evidence="11">
        <text>8-oxo-GTP + H2O = 8-oxo-GMP + diphosphate + H(+)</text>
        <dbReference type="Rhea" id="RHEA:67616"/>
        <dbReference type="ChEBI" id="CHEBI:15377"/>
        <dbReference type="ChEBI" id="CHEBI:15378"/>
        <dbReference type="ChEBI" id="CHEBI:33019"/>
        <dbReference type="ChEBI" id="CHEBI:143553"/>
        <dbReference type="ChEBI" id="CHEBI:145694"/>
    </reaction>
</comment>
<comment type="catalytic activity">
    <reaction evidence="10">
        <text>8-oxo-dGTP + H2O = 8-oxo-dGMP + diphosphate + H(+)</text>
        <dbReference type="Rhea" id="RHEA:31575"/>
        <dbReference type="ChEBI" id="CHEBI:15377"/>
        <dbReference type="ChEBI" id="CHEBI:15378"/>
        <dbReference type="ChEBI" id="CHEBI:33019"/>
        <dbReference type="ChEBI" id="CHEBI:63224"/>
        <dbReference type="ChEBI" id="CHEBI:77896"/>
        <dbReference type="EC" id="3.6.1.55"/>
    </reaction>
</comment>